<feature type="domain" description="JmjC" evidence="5">
    <location>
        <begin position="930"/>
        <end position="1241"/>
    </location>
</feature>
<evidence type="ECO:0000256" key="2">
    <source>
        <dbReference type="ARBA" id="ARBA00022723"/>
    </source>
</evidence>
<dbReference type="STRING" id="1296096.A0A1B9I946"/>
<feature type="compositionally biased region" description="Acidic residues" evidence="4">
    <location>
        <begin position="172"/>
        <end position="182"/>
    </location>
</feature>
<keyword evidence="3" id="KW-0539">Nucleus</keyword>
<dbReference type="PANTHER" id="PTHR12549:SF38">
    <property type="entry name" value="JMJC DOMAIN-CONTAINING HISTONE DEMETHYLASE 2, ISOFORM A"/>
    <property type="match status" value="1"/>
</dbReference>
<dbReference type="PANTHER" id="PTHR12549">
    <property type="entry name" value="JMJC DOMAIN-CONTAINING HISTONE DEMETHYLATION PROTEIN"/>
    <property type="match status" value="1"/>
</dbReference>
<dbReference type="GO" id="GO:0003712">
    <property type="term" value="F:transcription coregulator activity"/>
    <property type="evidence" value="ECO:0007669"/>
    <property type="project" value="TreeGrafter"/>
</dbReference>
<comment type="subcellular location">
    <subcellularLocation>
        <location evidence="1">Nucleus</location>
    </subcellularLocation>
</comment>
<dbReference type="SUPFAM" id="SSF51197">
    <property type="entry name" value="Clavaminate synthase-like"/>
    <property type="match status" value="1"/>
</dbReference>
<feature type="region of interest" description="Disordered" evidence="4">
    <location>
        <begin position="1651"/>
        <end position="1678"/>
    </location>
</feature>
<protein>
    <recommendedName>
        <fullName evidence="5">JmjC domain-containing protein</fullName>
    </recommendedName>
</protein>
<dbReference type="OrthoDB" id="1667110at2759"/>
<proteinExistence type="predicted"/>
<feature type="compositionally biased region" description="Basic and acidic residues" evidence="4">
    <location>
        <begin position="1355"/>
        <end position="1371"/>
    </location>
</feature>
<feature type="compositionally biased region" description="Basic and acidic residues" evidence="4">
    <location>
        <begin position="365"/>
        <end position="418"/>
    </location>
</feature>
<gene>
    <name evidence="6" type="ORF">I206_01319</name>
</gene>
<feature type="compositionally biased region" description="Polar residues" evidence="4">
    <location>
        <begin position="1000"/>
        <end position="1016"/>
    </location>
</feature>
<feature type="compositionally biased region" description="Low complexity" evidence="4">
    <location>
        <begin position="293"/>
        <end position="302"/>
    </location>
</feature>
<feature type="compositionally biased region" description="Basic and acidic residues" evidence="4">
    <location>
        <begin position="314"/>
        <end position="344"/>
    </location>
</feature>
<feature type="region of interest" description="Disordered" evidence="4">
    <location>
        <begin position="987"/>
        <end position="1112"/>
    </location>
</feature>
<feature type="compositionally biased region" description="Polar residues" evidence="4">
    <location>
        <begin position="1316"/>
        <end position="1328"/>
    </location>
</feature>
<dbReference type="PROSITE" id="PS51184">
    <property type="entry name" value="JMJC"/>
    <property type="match status" value="1"/>
</dbReference>
<organism evidence="6">
    <name type="scientific">Kwoniella pini CBS 10737</name>
    <dbReference type="NCBI Taxonomy" id="1296096"/>
    <lineage>
        <taxon>Eukaryota</taxon>
        <taxon>Fungi</taxon>
        <taxon>Dikarya</taxon>
        <taxon>Basidiomycota</taxon>
        <taxon>Agaricomycotina</taxon>
        <taxon>Tremellomycetes</taxon>
        <taxon>Tremellales</taxon>
        <taxon>Cryptococcaceae</taxon>
        <taxon>Kwoniella</taxon>
    </lineage>
</organism>
<sequence>MSDDMIQSDDPTPPKTDKANLEHLESIESTIIADTAKPAGSAEVQDEKDQSGDLNDRPASVLITSISQDPSDTIKMQPQVVQEKQKETEFELAPLPTEFDPDAPVNLPQLVEDEEISDPFGVEDDLKSISEHDQAENMNKGGEDVVMNEAEEEDEGKMMEYITSLQASGPAEFEEEEEEQEEVENRDTDIQPKNIEMSEPTLMHAEDTEDTVEVGKDQTKDMQNPEEVIKETETRASSPLTPVSDIPELPDTLTFSPSKPSEPLPPPTKRVIKKTKEKRNESTDQNSPHAESSRSAQRRSASPTFHDNVSSDEQESKKPVDLKKLREPMKTTRKRSHDDDDFVPRKGGAKLGMTGSRPRNISVGKGKDKGKGRGKENPIDVDDELHSIEDSDEFREIQKDDITDGKEQDPSYKGDHSPQTEISVIRGNKKPNKRHKANGSENGSTKPIKGSKKRLDAASGIKVSDKPPEKITPRAKMFSDAMVKKLLKGKTKEVQMASCQRPRYGKWGKCTQCIAKIGGDSCRFRDFRSFPIDPETTDITGPGYFESTEWKEEVTPLPTEFNREFEEEHIVKTEKTVATMLLLLITGEARHVVSKKAIKRGMDAAKHRSVCDFCSSTIFGGWFFCKICGRDYCLACERYFPDSLETIMQSPWPMPDAARPRLLKCQNQPGQKAVGQPKHHRGCLQPVSRFDEAELKDHWLKLSAIALEDLNKGNLDEKLGYIGLNREDEGVNSVLDGILKKEEGENEGENGNVEEEDLIAPLPMENIDEKQDKNEISEEDSGEEGLWKYTKITNPEAKLIDDPAGLKEINREFIFVKNENKLNNLLFDKIWSKGEPIVVNHVDKKLNLSWKPNDFIEKFGEEQCYVVNCQTNLPTLSTVGKFFEKFKNKNERGKIILKLKDWPSTDDFKNTHPELYNDFCDALPVPDYTRREGVMNLYSHFPPGPTRPDIGPKMYNAFEARETAGGFGSTRLHMDVADAVNLLLYASPRRSPKEKPKASSPLSGQEKSDETQSQPKSGKEQGPDENADNPVDRSKSMEFDPEVSQIPASTDQDAIPSPEKDLNEEFQQDHKEENKVHDGIEKDEIPLQQDNKDGKGIHLSTNGKENSDGDQVDNAIIVDQDEEEEAEDVEEEPGCAVWDLFRAEDADLIREFLKEKFGNTHVFTDPIHSQLFYLDSELRKELYERKGVKGWRIYQYPGQAVFIPAGCAHQVCNLADCIKIALDFVSPHNVKRCQQLTQDFRKENFAKAWKEDVLQLYNVLWYSWLSCIETRQRRIRESEEAAIAQKAREEHLASLRRGRHDPWEDSLHNHHRLGSPGNQSWGAWNVSSVRDEPHPDSRSPSLSRGGSPNIVRVLADSEVKEGDKVDKKDGEVEQEEEDINVKEKKGLAEELLEITLKKEPPSSSETFLGSNTLWSGRKGLLLQTSKSSSIPPSRGGGGNSLEDIKPNLSARQLTLISKQKEIEEKEKLRLEKRLKNPPRELRTSTLIKLGAKNLEDVLASARADMFDNQSESESENPLSIIGIENEQQQQQGEKEEIWPNPNSIPPTLIEIESPNLIHNHNSLTPIINEQENVNDNDETMTEDLDFNQNPIGNNERFDIPDSLMTTLNDVLVNQPHVSPEEEEEVEQIEQRDNIIITDDYHEGVVVDDDNQHQDGQVGQGGTVTDVEAETVPETEQDRLDREELAANLRHIGELIDMDDFDAEGEIGGTFDG</sequence>
<feature type="compositionally biased region" description="Low complexity" evidence="4">
    <location>
        <begin position="1338"/>
        <end position="1348"/>
    </location>
</feature>
<evidence type="ECO:0000259" key="5">
    <source>
        <dbReference type="PROSITE" id="PS51184"/>
    </source>
</evidence>
<feature type="compositionally biased region" description="Basic residues" evidence="4">
    <location>
        <begin position="427"/>
        <end position="437"/>
    </location>
</feature>
<dbReference type="GO" id="GO:0006357">
    <property type="term" value="P:regulation of transcription by RNA polymerase II"/>
    <property type="evidence" value="ECO:0007669"/>
    <property type="project" value="TreeGrafter"/>
</dbReference>
<name>A0A1B9I946_9TREE</name>
<evidence type="ECO:0000313" key="6">
    <source>
        <dbReference type="EMBL" id="OCF52035.1"/>
    </source>
</evidence>
<dbReference type="EMBL" id="KI894008">
    <property type="protein sequence ID" value="OCF52035.1"/>
    <property type="molecule type" value="Genomic_DNA"/>
</dbReference>
<dbReference type="SMART" id="SM00558">
    <property type="entry name" value="JmjC"/>
    <property type="match status" value="1"/>
</dbReference>
<dbReference type="GO" id="GO:0032454">
    <property type="term" value="F:histone H3K9 demethylase activity"/>
    <property type="evidence" value="ECO:0007669"/>
    <property type="project" value="InterPro"/>
</dbReference>
<reference evidence="6" key="2">
    <citation type="submission" date="2016-07" db="EMBL/GenBank/DDBJ databases">
        <title>Evolution of pathogenesis and genome organization in the Tremellales.</title>
        <authorList>
            <person name="Cuomo C."/>
            <person name="Litvintseva A."/>
            <person name="Heitman J."/>
            <person name="Chen Y."/>
            <person name="Sun S."/>
            <person name="Springer D."/>
            <person name="Dromer F."/>
            <person name="Young S."/>
            <person name="Zeng Q."/>
            <person name="Chapman S."/>
            <person name="Gujja S."/>
            <person name="Saif S."/>
            <person name="Birren B."/>
        </authorList>
    </citation>
    <scope>NUCLEOTIDE SEQUENCE</scope>
    <source>
        <strain evidence="6">CBS 10737</strain>
    </source>
</reference>
<feature type="compositionally biased region" description="Polar residues" evidence="4">
    <location>
        <begin position="62"/>
        <end position="74"/>
    </location>
</feature>
<feature type="region of interest" description="Disordered" evidence="4">
    <location>
        <begin position="1306"/>
        <end position="1380"/>
    </location>
</feature>
<evidence type="ECO:0000256" key="3">
    <source>
        <dbReference type="ARBA" id="ARBA00023242"/>
    </source>
</evidence>
<evidence type="ECO:0000256" key="1">
    <source>
        <dbReference type="ARBA" id="ARBA00004123"/>
    </source>
</evidence>
<feature type="compositionally biased region" description="Basic and acidic residues" evidence="4">
    <location>
        <begin position="45"/>
        <end position="56"/>
    </location>
</feature>
<dbReference type="GO" id="GO:0000785">
    <property type="term" value="C:chromatin"/>
    <property type="evidence" value="ECO:0007669"/>
    <property type="project" value="TreeGrafter"/>
</dbReference>
<dbReference type="GO" id="GO:0000118">
    <property type="term" value="C:histone deacetylase complex"/>
    <property type="evidence" value="ECO:0007669"/>
    <property type="project" value="TreeGrafter"/>
</dbReference>
<keyword evidence="2" id="KW-0479">Metal-binding</keyword>
<feature type="compositionally biased region" description="Basic and acidic residues" evidence="4">
    <location>
        <begin position="1058"/>
        <end position="1096"/>
    </location>
</feature>
<dbReference type="GO" id="GO:0046872">
    <property type="term" value="F:metal ion binding"/>
    <property type="evidence" value="ECO:0007669"/>
    <property type="project" value="UniProtKB-KW"/>
</dbReference>
<feature type="region of interest" description="Disordered" evidence="4">
    <location>
        <begin position="1"/>
        <end position="74"/>
    </location>
</feature>
<dbReference type="InterPro" id="IPR003347">
    <property type="entry name" value="JmjC_dom"/>
</dbReference>
<feature type="region of interest" description="Disordered" evidence="4">
    <location>
        <begin position="165"/>
        <end position="471"/>
    </location>
</feature>
<reference evidence="6" key="1">
    <citation type="submission" date="2013-07" db="EMBL/GenBank/DDBJ databases">
        <title>The Genome Sequence of Cryptococcus pinus CBS10737.</title>
        <authorList>
            <consortium name="The Broad Institute Genome Sequencing Platform"/>
            <person name="Cuomo C."/>
            <person name="Litvintseva A."/>
            <person name="Chen Y."/>
            <person name="Heitman J."/>
            <person name="Sun S."/>
            <person name="Springer D."/>
            <person name="Dromer F."/>
            <person name="Young S.K."/>
            <person name="Zeng Q."/>
            <person name="Gargeya S."/>
            <person name="Fitzgerald M."/>
            <person name="Abouelleil A."/>
            <person name="Alvarado L."/>
            <person name="Berlin A.M."/>
            <person name="Chapman S.B."/>
            <person name="Dewar J."/>
            <person name="Goldberg J."/>
            <person name="Griggs A."/>
            <person name="Gujja S."/>
            <person name="Hansen M."/>
            <person name="Howarth C."/>
            <person name="Imamovic A."/>
            <person name="Larimer J."/>
            <person name="McCowan C."/>
            <person name="Murphy C."/>
            <person name="Pearson M."/>
            <person name="Priest M."/>
            <person name="Roberts A."/>
            <person name="Saif S."/>
            <person name="Shea T."/>
            <person name="Sykes S."/>
            <person name="Wortman J."/>
            <person name="Nusbaum C."/>
            <person name="Birren B."/>
        </authorList>
    </citation>
    <scope>NUCLEOTIDE SEQUENCE [LARGE SCALE GENOMIC DNA]</scope>
    <source>
        <strain evidence="6">CBS 10737</strain>
    </source>
</reference>
<dbReference type="InterPro" id="IPR045109">
    <property type="entry name" value="LSDs-like"/>
</dbReference>
<feature type="region of interest" description="Disordered" evidence="4">
    <location>
        <begin position="1424"/>
        <end position="1444"/>
    </location>
</feature>
<feature type="compositionally biased region" description="Basic and acidic residues" evidence="4">
    <location>
        <begin position="15"/>
        <end position="26"/>
    </location>
</feature>
<dbReference type="Pfam" id="PF02373">
    <property type="entry name" value="JmjC"/>
    <property type="match status" value="1"/>
</dbReference>
<accession>A0A1B9I946</accession>
<dbReference type="Gene3D" id="2.60.120.650">
    <property type="entry name" value="Cupin"/>
    <property type="match status" value="1"/>
</dbReference>
<evidence type="ECO:0000256" key="4">
    <source>
        <dbReference type="SAM" id="MobiDB-lite"/>
    </source>
</evidence>
<dbReference type="GO" id="GO:0031490">
    <property type="term" value="F:chromatin DNA binding"/>
    <property type="evidence" value="ECO:0007669"/>
    <property type="project" value="TreeGrafter"/>
</dbReference>